<organism evidence="6 8">
    <name type="scientific">Leptospira perolatii</name>
    <dbReference type="NCBI Taxonomy" id="2023191"/>
    <lineage>
        <taxon>Bacteria</taxon>
        <taxon>Pseudomonadati</taxon>
        <taxon>Spirochaetota</taxon>
        <taxon>Spirochaetia</taxon>
        <taxon>Leptospirales</taxon>
        <taxon>Leptospiraceae</taxon>
        <taxon>Leptospira</taxon>
    </lineage>
</organism>
<dbReference type="InterPro" id="IPR045851">
    <property type="entry name" value="AMP-bd_C_sf"/>
</dbReference>
<feature type="domain" description="AMP-binding enzyme C-terminal" evidence="4">
    <location>
        <begin position="447"/>
        <end position="522"/>
    </location>
</feature>
<evidence type="ECO:0000313" key="7">
    <source>
        <dbReference type="Proteomes" id="UP000231962"/>
    </source>
</evidence>
<protein>
    <recommendedName>
        <fullName evidence="9">Long-chain fatty acid--CoA ligase</fullName>
    </recommendedName>
</protein>
<evidence type="ECO:0000259" key="3">
    <source>
        <dbReference type="Pfam" id="PF00501"/>
    </source>
</evidence>
<feature type="domain" description="AMP-dependent synthetase/ligase" evidence="3">
    <location>
        <begin position="26"/>
        <end position="397"/>
    </location>
</feature>
<accession>A0A2M9ZQF4</accession>
<comment type="caution">
    <text evidence="6">The sequence shown here is derived from an EMBL/GenBank/DDBJ whole genome shotgun (WGS) entry which is preliminary data.</text>
</comment>
<dbReference type="SUPFAM" id="SSF56801">
    <property type="entry name" value="Acetyl-CoA synthetase-like"/>
    <property type="match status" value="1"/>
</dbReference>
<dbReference type="InterPro" id="IPR025110">
    <property type="entry name" value="AMP-bd_C"/>
</dbReference>
<reference evidence="7 8" key="1">
    <citation type="submission" date="2017-07" db="EMBL/GenBank/DDBJ databases">
        <title>Leptospira spp. isolated from tropical soils.</title>
        <authorList>
            <person name="Thibeaux R."/>
            <person name="Iraola G."/>
            <person name="Ferres I."/>
            <person name="Bierque E."/>
            <person name="Girault D."/>
            <person name="Soupe-Gilbert M.-E."/>
            <person name="Picardeau M."/>
            <person name="Goarant C."/>
        </authorList>
    </citation>
    <scope>NUCLEOTIDE SEQUENCE [LARGE SCALE GENOMIC DNA]</scope>
    <source>
        <strain evidence="6 8">FH1-B-B1</strain>
        <strain evidence="5 7">FH1-B-C1</strain>
    </source>
</reference>
<dbReference type="FunFam" id="3.30.300.30:FF:000008">
    <property type="entry name" value="2,3-dihydroxybenzoate-AMP ligase"/>
    <property type="match status" value="1"/>
</dbReference>
<dbReference type="Gene3D" id="3.40.50.12780">
    <property type="entry name" value="N-terminal domain of ligase-like"/>
    <property type="match status" value="1"/>
</dbReference>
<dbReference type="PANTHER" id="PTHR43201:SF5">
    <property type="entry name" value="MEDIUM-CHAIN ACYL-COA LIGASE ACSF2, MITOCHONDRIAL"/>
    <property type="match status" value="1"/>
</dbReference>
<dbReference type="PROSITE" id="PS00455">
    <property type="entry name" value="AMP_BINDING"/>
    <property type="match status" value="1"/>
</dbReference>
<dbReference type="InterPro" id="IPR000873">
    <property type="entry name" value="AMP-dep_synth/lig_dom"/>
</dbReference>
<dbReference type="InterPro" id="IPR020845">
    <property type="entry name" value="AMP-binding_CS"/>
</dbReference>
<sequence>MSTLEPQQEANKGNGMKSKHIPELLKDQAAKYGKKVFVIFLEKEVTYQEQYLYSVQTANLLGAKAGFSPKDRLGILLPNGLDFLNVYFGAMFAGGTALPFNILLKGDELLYQINHSEINTLVTNTRFFQLIQPVLSKMENLKTIIFVDDENVDSIGEIDGIKQIQFQSEMKNSSSELPTSYSNIQESDIAGMLYTSGTTGKPKGCMLTHKNYLSNVDQFFPRMMPEDTDTYLCIMPLFHVNAQLASVMLTLSAGARLILEEQFKPRTFIPTLQKYTCRCFSAVPAMYNFLNEMPEYKDGADLSFVKACICGAAPMPVEVFNKFEKKFNAKILEGYGLSEGTCVSTLNPLDGKRKIGSIGLPLDMQEVKIMDHQGKFLSTGQIGEIVVKGGNVMAGYYKDEKSTKETIVDGWLHTGDLGHIDEDGYFFITGRKKEMLIRGGENIYPKEIEEVLYQMTEVADCAVIGFPDEKYGEQVVAVIKRKPEVQLDEKSIKLFLREKVANYKMPGKVIFIEEFPRTASGKIQKLKLRDELLSGQTV</sequence>
<dbReference type="GO" id="GO:0006631">
    <property type="term" value="P:fatty acid metabolic process"/>
    <property type="evidence" value="ECO:0007669"/>
    <property type="project" value="TreeGrafter"/>
</dbReference>
<dbReference type="AlphaFoldDB" id="A0A2M9ZQF4"/>
<evidence type="ECO:0000313" key="6">
    <source>
        <dbReference type="EMBL" id="PJZ74274.1"/>
    </source>
</evidence>
<dbReference type="EMBL" id="NPDY01000003">
    <property type="protein sequence ID" value="PJZ70438.1"/>
    <property type="molecule type" value="Genomic_DNA"/>
</dbReference>
<dbReference type="EMBL" id="NPDZ01000002">
    <property type="protein sequence ID" value="PJZ74274.1"/>
    <property type="molecule type" value="Genomic_DNA"/>
</dbReference>
<evidence type="ECO:0008006" key="9">
    <source>
        <dbReference type="Google" id="ProtNLM"/>
    </source>
</evidence>
<keyword evidence="7" id="KW-1185">Reference proteome</keyword>
<dbReference type="PANTHER" id="PTHR43201">
    <property type="entry name" value="ACYL-COA SYNTHETASE"/>
    <property type="match status" value="1"/>
</dbReference>
<dbReference type="GO" id="GO:0031956">
    <property type="term" value="F:medium-chain fatty acid-CoA ligase activity"/>
    <property type="evidence" value="ECO:0007669"/>
    <property type="project" value="TreeGrafter"/>
</dbReference>
<dbReference type="Pfam" id="PF00501">
    <property type="entry name" value="AMP-binding"/>
    <property type="match status" value="1"/>
</dbReference>
<dbReference type="Pfam" id="PF13193">
    <property type="entry name" value="AMP-binding_C"/>
    <property type="match status" value="1"/>
</dbReference>
<evidence type="ECO:0000259" key="4">
    <source>
        <dbReference type="Pfam" id="PF13193"/>
    </source>
</evidence>
<evidence type="ECO:0000256" key="1">
    <source>
        <dbReference type="ARBA" id="ARBA00006432"/>
    </source>
</evidence>
<evidence type="ECO:0000313" key="5">
    <source>
        <dbReference type="EMBL" id="PJZ70438.1"/>
    </source>
</evidence>
<evidence type="ECO:0000256" key="2">
    <source>
        <dbReference type="ARBA" id="ARBA00022598"/>
    </source>
</evidence>
<evidence type="ECO:0000313" key="8">
    <source>
        <dbReference type="Proteomes" id="UP000231990"/>
    </source>
</evidence>
<dbReference type="Gene3D" id="3.30.300.30">
    <property type="match status" value="1"/>
</dbReference>
<dbReference type="Proteomes" id="UP000231962">
    <property type="component" value="Unassembled WGS sequence"/>
</dbReference>
<dbReference type="Proteomes" id="UP000231990">
    <property type="component" value="Unassembled WGS sequence"/>
</dbReference>
<comment type="similarity">
    <text evidence="1">Belongs to the ATP-dependent AMP-binding enzyme family.</text>
</comment>
<gene>
    <name evidence="5" type="ORF">CH360_05445</name>
    <name evidence="6" type="ORF">CH373_05025</name>
</gene>
<keyword evidence="2" id="KW-0436">Ligase</keyword>
<name>A0A2M9ZQF4_9LEPT</name>
<dbReference type="OrthoDB" id="311554at2"/>
<dbReference type="InterPro" id="IPR042099">
    <property type="entry name" value="ANL_N_sf"/>
</dbReference>
<proteinExistence type="inferred from homology"/>